<dbReference type="InterPro" id="IPR036681">
    <property type="entry name" value="PgpA-like_sf"/>
</dbReference>
<evidence type="ECO:0000259" key="1">
    <source>
        <dbReference type="Pfam" id="PF04608"/>
    </source>
</evidence>
<reference evidence="2" key="2">
    <citation type="submission" date="2021-04" db="EMBL/GenBank/DDBJ databases">
        <authorList>
            <person name="Gilroy R."/>
        </authorList>
    </citation>
    <scope>NUCLEOTIDE SEQUENCE</scope>
    <source>
        <strain evidence="2">CHK173-259</strain>
    </source>
</reference>
<dbReference type="SUPFAM" id="SSF101307">
    <property type="entry name" value="YutG-like"/>
    <property type="match status" value="1"/>
</dbReference>
<organism evidence="2 3">
    <name type="scientific">Candidatus Levilactobacillus faecigallinarum</name>
    <dbReference type="NCBI Taxonomy" id="2838638"/>
    <lineage>
        <taxon>Bacteria</taxon>
        <taxon>Bacillati</taxon>
        <taxon>Bacillota</taxon>
        <taxon>Bacilli</taxon>
        <taxon>Lactobacillales</taxon>
        <taxon>Lactobacillaceae</taxon>
        <taxon>Levilactobacillus</taxon>
    </lineage>
</organism>
<evidence type="ECO:0000313" key="2">
    <source>
        <dbReference type="EMBL" id="HIW72005.1"/>
    </source>
</evidence>
<dbReference type="Proteomes" id="UP000886822">
    <property type="component" value="Unassembled WGS sequence"/>
</dbReference>
<gene>
    <name evidence="2" type="ORF">H9875_05180</name>
</gene>
<dbReference type="Pfam" id="PF04608">
    <property type="entry name" value="PgpA"/>
    <property type="match status" value="1"/>
</dbReference>
<dbReference type="PIRSF" id="PIRSF019587">
    <property type="entry name" value="PGPase"/>
    <property type="match status" value="1"/>
</dbReference>
<comment type="caution">
    <text evidence="2">The sequence shown here is derived from an EMBL/GenBank/DDBJ whole genome shotgun (WGS) entry which is preliminary data.</text>
</comment>
<dbReference type="InterPro" id="IPR007686">
    <property type="entry name" value="YutG/PgpA"/>
</dbReference>
<dbReference type="CDD" id="cd06971">
    <property type="entry name" value="PgpA"/>
    <property type="match status" value="1"/>
</dbReference>
<proteinExistence type="predicted"/>
<dbReference type="AlphaFoldDB" id="A0A9D1QR77"/>
<sequence length="169" mass="18545">MVKPITSLHDRAIALLEQRGVSLEAIANLVIFLQKDYIRDLTLAQARESVQIVLRKREVQNALITGIQLDIAAEQHQLIEPLQTIVENDEGLYGVDETMALSIVDLYGSIGFTNYGYIDRLKPGILKLLNAHEPGIIHTFLDDLVGAVAAAAAARLAHGEPDEARTPDK</sequence>
<dbReference type="EMBL" id="DXGJ01000038">
    <property type="protein sequence ID" value="HIW72005.1"/>
    <property type="molecule type" value="Genomic_DNA"/>
</dbReference>
<reference evidence="2" key="1">
    <citation type="journal article" date="2021" name="PeerJ">
        <title>Extensive microbial diversity within the chicken gut microbiome revealed by metagenomics and culture.</title>
        <authorList>
            <person name="Gilroy R."/>
            <person name="Ravi A."/>
            <person name="Getino M."/>
            <person name="Pursley I."/>
            <person name="Horton D.L."/>
            <person name="Alikhan N.F."/>
            <person name="Baker D."/>
            <person name="Gharbi K."/>
            <person name="Hall N."/>
            <person name="Watson M."/>
            <person name="Adriaenssens E.M."/>
            <person name="Foster-Nyarko E."/>
            <person name="Jarju S."/>
            <person name="Secka A."/>
            <person name="Antonio M."/>
            <person name="Oren A."/>
            <person name="Chaudhuri R.R."/>
            <person name="La Ragione R."/>
            <person name="Hildebrand F."/>
            <person name="Pallen M.J."/>
        </authorList>
    </citation>
    <scope>NUCLEOTIDE SEQUENCE</scope>
    <source>
        <strain evidence="2">CHK173-259</strain>
    </source>
</reference>
<dbReference type="InterPro" id="IPR026038">
    <property type="entry name" value="Put_PGPase"/>
</dbReference>
<protein>
    <submittedName>
        <fullName evidence="2">Phosphatidylglycerophosphatase A</fullName>
    </submittedName>
</protein>
<evidence type="ECO:0000313" key="3">
    <source>
        <dbReference type="Proteomes" id="UP000886822"/>
    </source>
</evidence>
<dbReference type="GO" id="GO:0006629">
    <property type="term" value="P:lipid metabolic process"/>
    <property type="evidence" value="ECO:0007669"/>
    <property type="project" value="InterPro"/>
</dbReference>
<accession>A0A9D1QR77</accession>
<dbReference type="Gene3D" id="1.10.3760.10">
    <property type="entry name" value="PgpA-like"/>
    <property type="match status" value="1"/>
</dbReference>
<feature type="domain" description="YutG/PgpA" evidence="1">
    <location>
        <begin position="25"/>
        <end position="158"/>
    </location>
</feature>
<name>A0A9D1QR77_9LACO</name>
<dbReference type="GO" id="GO:0008962">
    <property type="term" value="F:phosphatidylglycerophosphatase activity"/>
    <property type="evidence" value="ECO:0007669"/>
    <property type="project" value="InterPro"/>
</dbReference>